<dbReference type="SUPFAM" id="SSF57701">
    <property type="entry name" value="Zn2/Cys6 DNA-binding domain"/>
    <property type="match status" value="1"/>
</dbReference>
<accession>A0ABR4ICN1</accession>
<dbReference type="EMBL" id="JBFXLS010000036">
    <property type="protein sequence ID" value="KAL2825500.1"/>
    <property type="molecule type" value="Genomic_DNA"/>
</dbReference>
<sequence>MQNSITRPYRSKRQRPCDRCRTRKTACILENGVPCQSCFNARRPCTFDTLPTRRRRPGSPQVREPRAREAANVVHEEPGLLSPVPGLSDTHTEQHPGTSTVYGELVVDELEDIGNVSGFMLDPGALAPLVQRIQSLDHLNGFSAQMSGTSGESDPWLLRHGRYDENGMCNISRVSFRTVGGVPYEHMVPVHFLVAENSLYRGGKEETSYDPSINDQTLRHQLDDLVPEHDGRRLISLFLTFVFPLMPAISRSHLKRSLLDPSFDTPVYLLAAIYASSFPFRVHDPSLCVSGAYESPPTDSLWRLVYTSVLREIHTPNLAVLQSALLYLQRFPKHAQSAASDSPFVWSFFGTIANLANTLGLHLNCQRWGIPCWEKRIRRRLWWIVYIEDKWRSLLAGRPPMIQPAEWDVSPIEIMDFDFDNVPNDTVQKDPFQWPLDDGMLFRTLSQLAPVAERLQSTFYSLRSSQRLCKDFRASVDTARAIRQDLQAWYASLPETIRLRQPSNTANYGTSTTGHCKGAAVLNLSYLALEVLLYRAILRPLGQASPPPPIANEEIETGFPEFQLLFENLDVEHLTQLPALETLEFDEAAEVTINAAEKCAGISINFLSRLTSTDFDSFWHSWSRIFFSLVSNFILLLLVQAPTAEHAIRSKQMLDRWTQSLRFGPALFWWSVTQQ</sequence>
<dbReference type="Gene3D" id="4.10.240.10">
    <property type="entry name" value="Zn(2)-C6 fungal-type DNA-binding domain"/>
    <property type="match status" value="1"/>
</dbReference>
<keyword evidence="2" id="KW-0805">Transcription regulation</keyword>
<keyword evidence="3" id="KW-0238">DNA-binding</keyword>
<dbReference type="SMART" id="SM00906">
    <property type="entry name" value="Fungal_trans"/>
    <property type="match status" value="1"/>
</dbReference>
<feature type="domain" description="Zn(2)-C6 fungal-type" evidence="7">
    <location>
        <begin position="16"/>
        <end position="47"/>
    </location>
</feature>
<feature type="region of interest" description="Disordered" evidence="6">
    <location>
        <begin position="49"/>
        <end position="73"/>
    </location>
</feature>
<dbReference type="InterPro" id="IPR007219">
    <property type="entry name" value="XnlR_reg_dom"/>
</dbReference>
<evidence type="ECO:0000256" key="2">
    <source>
        <dbReference type="ARBA" id="ARBA00023015"/>
    </source>
</evidence>
<evidence type="ECO:0000256" key="6">
    <source>
        <dbReference type="SAM" id="MobiDB-lite"/>
    </source>
</evidence>
<dbReference type="InterPro" id="IPR036864">
    <property type="entry name" value="Zn2-C6_fun-type_DNA-bd_sf"/>
</dbReference>
<dbReference type="PROSITE" id="PS00463">
    <property type="entry name" value="ZN2_CY6_FUNGAL_1"/>
    <property type="match status" value="1"/>
</dbReference>
<dbReference type="Proteomes" id="UP001610335">
    <property type="component" value="Unassembled WGS sequence"/>
</dbReference>
<dbReference type="PROSITE" id="PS50048">
    <property type="entry name" value="ZN2_CY6_FUNGAL_2"/>
    <property type="match status" value="1"/>
</dbReference>
<keyword evidence="5" id="KW-0539">Nucleus</keyword>
<evidence type="ECO:0000256" key="1">
    <source>
        <dbReference type="ARBA" id="ARBA00022723"/>
    </source>
</evidence>
<evidence type="ECO:0000259" key="7">
    <source>
        <dbReference type="PROSITE" id="PS50048"/>
    </source>
</evidence>
<dbReference type="PANTHER" id="PTHR31668:SF4">
    <property type="entry name" value="TRANSCRIPTIONAL ACTIVATOR PROTEIN DAL81"/>
    <property type="match status" value="1"/>
</dbReference>
<evidence type="ECO:0000313" key="9">
    <source>
        <dbReference type="Proteomes" id="UP001610335"/>
    </source>
</evidence>
<proteinExistence type="predicted"/>
<keyword evidence="9" id="KW-1185">Reference proteome</keyword>
<protein>
    <submittedName>
        <fullName evidence="8">Fungal-specific transcription factor domain-containing protein</fullName>
    </submittedName>
</protein>
<evidence type="ECO:0000256" key="5">
    <source>
        <dbReference type="ARBA" id="ARBA00023242"/>
    </source>
</evidence>
<comment type="caution">
    <text evidence="8">The sequence shown here is derived from an EMBL/GenBank/DDBJ whole genome shotgun (WGS) entry which is preliminary data.</text>
</comment>
<dbReference type="Pfam" id="PF04082">
    <property type="entry name" value="Fungal_trans"/>
    <property type="match status" value="1"/>
</dbReference>
<keyword evidence="4" id="KW-0804">Transcription</keyword>
<dbReference type="InterPro" id="IPR050797">
    <property type="entry name" value="Carb_Metab_Trans_Reg"/>
</dbReference>
<organism evidence="8 9">
    <name type="scientific">Aspergillus cavernicola</name>
    <dbReference type="NCBI Taxonomy" id="176166"/>
    <lineage>
        <taxon>Eukaryota</taxon>
        <taxon>Fungi</taxon>
        <taxon>Dikarya</taxon>
        <taxon>Ascomycota</taxon>
        <taxon>Pezizomycotina</taxon>
        <taxon>Eurotiomycetes</taxon>
        <taxon>Eurotiomycetidae</taxon>
        <taxon>Eurotiales</taxon>
        <taxon>Aspergillaceae</taxon>
        <taxon>Aspergillus</taxon>
        <taxon>Aspergillus subgen. Nidulantes</taxon>
    </lineage>
</organism>
<dbReference type="PANTHER" id="PTHR31668">
    <property type="entry name" value="GLUCOSE TRANSPORT TRANSCRIPTION REGULATOR RGT1-RELATED-RELATED"/>
    <property type="match status" value="1"/>
</dbReference>
<evidence type="ECO:0000256" key="3">
    <source>
        <dbReference type="ARBA" id="ARBA00023125"/>
    </source>
</evidence>
<feature type="compositionally biased region" description="Basic and acidic residues" evidence="6">
    <location>
        <begin position="63"/>
        <end position="73"/>
    </location>
</feature>
<reference evidence="8 9" key="1">
    <citation type="submission" date="2024-07" db="EMBL/GenBank/DDBJ databases">
        <title>Section-level genome sequencing and comparative genomics of Aspergillus sections Usti and Cavernicolus.</title>
        <authorList>
            <consortium name="Lawrence Berkeley National Laboratory"/>
            <person name="Nybo J.L."/>
            <person name="Vesth T.C."/>
            <person name="Theobald S."/>
            <person name="Frisvad J.C."/>
            <person name="Larsen T.O."/>
            <person name="Kjaerboelling I."/>
            <person name="Rothschild-Mancinelli K."/>
            <person name="Lyhne E.K."/>
            <person name="Kogle M.E."/>
            <person name="Barry K."/>
            <person name="Clum A."/>
            <person name="Na H."/>
            <person name="Ledsgaard L."/>
            <person name="Lin J."/>
            <person name="Lipzen A."/>
            <person name="Kuo A."/>
            <person name="Riley R."/>
            <person name="Mondo S."/>
            <person name="LaButti K."/>
            <person name="Haridas S."/>
            <person name="Pangalinan J."/>
            <person name="Salamov A.A."/>
            <person name="Simmons B.A."/>
            <person name="Magnuson J.K."/>
            <person name="Chen J."/>
            <person name="Drula E."/>
            <person name="Henrissat B."/>
            <person name="Wiebenga A."/>
            <person name="Lubbers R.J."/>
            <person name="Gomes A.C."/>
            <person name="Makela M.R."/>
            <person name="Stajich J."/>
            <person name="Grigoriev I.V."/>
            <person name="Mortensen U.H."/>
            <person name="De vries R.P."/>
            <person name="Baker S.E."/>
            <person name="Andersen M.R."/>
        </authorList>
    </citation>
    <scope>NUCLEOTIDE SEQUENCE [LARGE SCALE GENOMIC DNA]</scope>
    <source>
        <strain evidence="8 9">CBS 600.67</strain>
    </source>
</reference>
<dbReference type="CDD" id="cd00067">
    <property type="entry name" value="GAL4"/>
    <property type="match status" value="1"/>
</dbReference>
<keyword evidence="1" id="KW-0479">Metal-binding</keyword>
<evidence type="ECO:0000313" key="8">
    <source>
        <dbReference type="EMBL" id="KAL2825500.1"/>
    </source>
</evidence>
<dbReference type="InterPro" id="IPR001138">
    <property type="entry name" value="Zn2Cys6_DnaBD"/>
</dbReference>
<dbReference type="CDD" id="cd12148">
    <property type="entry name" value="fungal_TF_MHR"/>
    <property type="match status" value="1"/>
</dbReference>
<gene>
    <name evidence="8" type="ORF">BDW59DRAFT_179872</name>
</gene>
<name>A0ABR4ICN1_9EURO</name>
<evidence type="ECO:0000256" key="4">
    <source>
        <dbReference type="ARBA" id="ARBA00023163"/>
    </source>
</evidence>